<dbReference type="AlphaFoldDB" id="A0A6V7P9N4"/>
<feature type="compositionally biased region" description="Basic and acidic residues" evidence="1">
    <location>
        <begin position="292"/>
        <end position="320"/>
    </location>
</feature>
<feature type="compositionally biased region" description="Low complexity" evidence="1">
    <location>
        <begin position="163"/>
        <end position="179"/>
    </location>
</feature>
<dbReference type="EMBL" id="LR862146">
    <property type="protein sequence ID" value="CAD1827535.1"/>
    <property type="molecule type" value="Genomic_DNA"/>
</dbReference>
<proteinExistence type="predicted"/>
<evidence type="ECO:0000256" key="1">
    <source>
        <dbReference type="SAM" id="MobiDB-lite"/>
    </source>
</evidence>
<feature type="region of interest" description="Disordered" evidence="1">
    <location>
        <begin position="163"/>
        <end position="185"/>
    </location>
</feature>
<name>A0A6V7P9N4_ANACO</name>
<dbReference type="PANTHER" id="PTHR33167">
    <property type="entry name" value="TRANSCRIPTION FACTOR, PUTATIVE (DUF863)-RELATED"/>
    <property type="match status" value="1"/>
</dbReference>
<accession>A0A6V7P9N4</accession>
<organism evidence="2">
    <name type="scientific">Ananas comosus var. bracteatus</name>
    <name type="common">red pineapple</name>
    <dbReference type="NCBI Taxonomy" id="296719"/>
    <lineage>
        <taxon>Eukaryota</taxon>
        <taxon>Viridiplantae</taxon>
        <taxon>Streptophyta</taxon>
        <taxon>Embryophyta</taxon>
        <taxon>Tracheophyta</taxon>
        <taxon>Spermatophyta</taxon>
        <taxon>Magnoliopsida</taxon>
        <taxon>Liliopsida</taxon>
        <taxon>Poales</taxon>
        <taxon>Bromeliaceae</taxon>
        <taxon>Bromelioideae</taxon>
        <taxon>Ananas</taxon>
    </lineage>
</organism>
<dbReference type="PANTHER" id="PTHR33167:SF26">
    <property type="entry name" value="EXPRESSED PROTEIN"/>
    <property type="match status" value="1"/>
</dbReference>
<protein>
    <submittedName>
        <fullName evidence="2">Uncharacterized protein</fullName>
    </submittedName>
</protein>
<sequence length="335" mass="38618">MGMSYVRKPCGSSNIAGRCTIRTRSEFAGMGTKLHGVHKLVTSLMKNESYGIVRKGSKNHPESWEIFQNIFPKTNFRIWFNHFRKDSMDRFHQQYNRELVRNTILKHEEIFRQQVHELHRLYRVQKSLMAELSGKSTNFHSISDVSNKAITDSTARFRCSTSTSETSHSSHLSNTHHSTPVQASEYSSMQQYNTIRPGLNSLCELRTYCEDPHRTNKCFSKKCFDLEQPAKEYVSTEVELSEKDQTTFSKKHLREKISTEVSEGESDIELTLSIGGLCEDHSTSKHQLQMGKESRCSKMIRPERGEERNEMSSGHNEEGSQRPPWLFQSLSLNPT</sequence>
<reference evidence="2" key="1">
    <citation type="submission" date="2020-07" db="EMBL/GenBank/DDBJ databases">
        <authorList>
            <person name="Lin J."/>
        </authorList>
    </citation>
    <scope>NUCLEOTIDE SEQUENCE</scope>
</reference>
<evidence type="ECO:0000313" key="2">
    <source>
        <dbReference type="EMBL" id="CAD1827535.1"/>
    </source>
</evidence>
<feature type="region of interest" description="Disordered" evidence="1">
    <location>
        <begin position="283"/>
        <end position="335"/>
    </location>
</feature>
<gene>
    <name evidence="2" type="ORF">CB5_LOCUS10746</name>
</gene>